<dbReference type="EMBL" id="QXQA01000024">
    <property type="protein sequence ID" value="RIX47257.1"/>
    <property type="molecule type" value="Genomic_DNA"/>
</dbReference>
<keyword evidence="1" id="KW-0732">Signal</keyword>
<dbReference type="PROSITE" id="PS51257">
    <property type="entry name" value="PROKAR_LIPOPROTEIN"/>
    <property type="match status" value="1"/>
</dbReference>
<evidence type="ECO:0000313" key="3">
    <source>
        <dbReference type="Proteomes" id="UP000266482"/>
    </source>
</evidence>
<reference evidence="2 3" key="1">
    <citation type="submission" date="2018-09" db="EMBL/GenBank/DDBJ databases">
        <title>Paenibacillus aracenensis nov. sp. isolated from a cave in southern Spain.</title>
        <authorList>
            <person name="Jurado V."/>
            <person name="Gutierrez-Patricio S."/>
            <person name="Gonzalez-Pimentel J.L."/>
            <person name="Miller A.Z."/>
            <person name="Laiz L."/>
            <person name="Saiz-Jimenez C."/>
        </authorList>
    </citation>
    <scope>NUCLEOTIDE SEQUENCE [LARGE SCALE GENOMIC DNA]</scope>
    <source>
        <strain evidence="2 3">DSM 22867</strain>
    </source>
</reference>
<evidence type="ECO:0000256" key="1">
    <source>
        <dbReference type="SAM" id="SignalP"/>
    </source>
</evidence>
<feature type="signal peptide" evidence="1">
    <location>
        <begin position="1"/>
        <end position="21"/>
    </location>
</feature>
<dbReference type="SUPFAM" id="SSF48208">
    <property type="entry name" value="Six-hairpin glycosidases"/>
    <property type="match status" value="1"/>
</dbReference>
<dbReference type="InterPro" id="IPR008928">
    <property type="entry name" value="6-hairpin_glycosidase_sf"/>
</dbReference>
<comment type="caution">
    <text evidence="2">The sequence shown here is derived from an EMBL/GenBank/DDBJ whole genome shotgun (WGS) entry which is preliminary data.</text>
</comment>
<dbReference type="GO" id="GO:0005975">
    <property type="term" value="P:carbohydrate metabolic process"/>
    <property type="evidence" value="ECO:0007669"/>
    <property type="project" value="InterPro"/>
</dbReference>
<accession>A0A3A1URJ9</accession>
<keyword evidence="3" id="KW-1185">Reference proteome</keyword>
<dbReference type="RefSeq" id="WP_119602933.1">
    <property type="nucleotide sequence ID" value="NZ_QXQA01000024.1"/>
</dbReference>
<dbReference type="AlphaFoldDB" id="A0A3A1URJ9"/>
<protein>
    <recommendedName>
        <fullName evidence="4">Glycosyl hydrolase</fullName>
    </recommendedName>
</protein>
<name>A0A3A1URJ9_9BACL</name>
<dbReference type="OrthoDB" id="1779554at2"/>
<dbReference type="Gene3D" id="1.50.10.10">
    <property type="match status" value="1"/>
</dbReference>
<proteinExistence type="predicted"/>
<evidence type="ECO:0000313" key="2">
    <source>
        <dbReference type="EMBL" id="RIX47257.1"/>
    </source>
</evidence>
<sequence length="374" mass="42007">MKEGRPLVVFLIVPLMLATVACSQSSNTDLPAASPPAAQTAAAVSGSEKLLLRYLINQQTGEFGVFTNRLDSSQEEQAASGHEVLSESAGLLMRYYVNVRDEEGFKKAWAAARQTFDSERLFSYRFSPKGNKKYPVNAAVDDLRIIRALYEASDAFGGKAYREEANRYAKRFYSTNVRDRKLFDLYDEDYDARNRSITLCYIDLFTLRKLPVDKDESERLQSAMLNVIQKGYLSDTFPFYETRYDYETSQYSSEHIHAIESLLTILHLAEIGQSQASSIAYIKKQVTENHLFGEYTKAGEPANDIRSTAIYAIAALIGHETSDDELYYGSLEKMKAFQVMDPSSPLYGGFGDPASGQAYSFDNLMALLAFSVKR</sequence>
<evidence type="ECO:0008006" key="4">
    <source>
        <dbReference type="Google" id="ProtNLM"/>
    </source>
</evidence>
<organism evidence="2 3">
    <name type="scientific">Paenibacillus nanensis</name>
    <dbReference type="NCBI Taxonomy" id="393251"/>
    <lineage>
        <taxon>Bacteria</taxon>
        <taxon>Bacillati</taxon>
        <taxon>Bacillota</taxon>
        <taxon>Bacilli</taxon>
        <taxon>Bacillales</taxon>
        <taxon>Paenibacillaceae</taxon>
        <taxon>Paenibacillus</taxon>
    </lineage>
</organism>
<dbReference type="InterPro" id="IPR012341">
    <property type="entry name" value="6hp_glycosidase-like_sf"/>
</dbReference>
<gene>
    <name evidence="2" type="ORF">D3P08_25425</name>
</gene>
<dbReference type="Proteomes" id="UP000266482">
    <property type="component" value="Unassembled WGS sequence"/>
</dbReference>
<feature type="chain" id="PRO_5039234983" description="Glycosyl hydrolase" evidence="1">
    <location>
        <begin position="22"/>
        <end position="374"/>
    </location>
</feature>